<evidence type="ECO:0000256" key="5">
    <source>
        <dbReference type="ARBA" id="ARBA00022927"/>
    </source>
</evidence>
<dbReference type="InterPro" id="IPR003369">
    <property type="entry name" value="TatA/B/E"/>
</dbReference>
<dbReference type="PANTHER" id="PTHR42982:SF8">
    <property type="entry name" value="SEC-INDEPENDENT PROTEIN TRANSLOCASE PROTEIN TATA"/>
    <property type="match status" value="1"/>
</dbReference>
<dbReference type="AlphaFoldDB" id="A0A2Z2L7P4"/>
<comment type="subcellular location">
    <subcellularLocation>
        <location evidence="1 9">Cell membrane</location>
        <topology evidence="1 9">Single-pass membrane protein</topology>
    </subcellularLocation>
</comment>
<dbReference type="PANTHER" id="PTHR42982">
    <property type="entry name" value="SEC-INDEPENDENT PROTEIN TRANSLOCASE PROTEIN TATA"/>
    <property type="match status" value="1"/>
</dbReference>
<comment type="subunit">
    <text evidence="9">The Tat system comprises two distinct complexes: a TatABC complex, containing multiple copies of TatA, TatB and TatC subunits, and a separate TatA complex, containing only TatA subunits. Substrates initially bind to the TatABC complex, which probably triggers association of the separate TatA complex to form the active translocon.</text>
</comment>
<keyword evidence="7 9" id="KW-0811">Translocation</keyword>
<sequence>MSLGPWQIFLIFLIILVLFGAGKLPQVMSDLGKGIRSLRKELKDGKLVHNNDESNN</sequence>
<evidence type="ECO:0000256" key="6">
    <source>
        <dbReference type="ARBA" id="ARBA00022989"/>
    </source>
</evidence>
<keyword evidence="5 9" id="KW-0653">Protein transport</keyword>
<reference evidence="10 11" key="2">
    <citation type="journal article" date="2019" name="BMC Genomics">
        <title>The Anaplasma ovis genome reveals a high proportion of pseudogenes.</title>
        <authorList>
            <person name="Liu Z."/>
            <person name="Peasley A.M."/>
            <person name="Yang J."/>
            <person name="Li Y."/>
            <person name="Guan G."/>
            <person name="Luo J."/>
            <person name="Yin H."/>
            <person name="Brayton K.A."/>
        </authorList>
    </citation>
    <scope>NUCLEOTIDE SEQUENCE [LARGE SCALE GENOMIC DNA]</scope>
    <source>
        <strain evidence="10 11">Haibei</strain>
    </source>
</reference>
<keyword evidence="6 9" id="KW-1133">Transmembrane helix</keyword>
<evidence type="ECO:0000256" key="8">
    <source>
        <dbReference type="ARBA" id="ARBA00023136"/>
    </source>
</evidence>
<keyword evidence="8 9" id="KW-0472">Membrane</keyword>
<dbReference type="OrthoDB" id="7161179at2"/>
<organism evidence="10 11">
    <name type="scientific">Anaplasma ovis str. Haibei</name>
    <dbReference type="NCBI Taxonomy" id="1248439"/>
    <lineage>
        <taxon>Bacteria</taxon>
        <taxon>Pseudomonadati</taxon>
        <taxon>Pseudomonadota</taxon>
        <taxon>Alphaproteobacteria</taxon>
        <taxon>Rickettsiales</taxon>
        <taxon>Anaplasmataceae</taxon>
        <taxon>Anaplasma</taxon>
    </lineage>
</organism>
<protein>
    <recommendedName>
        <fullName evidence="9">Sec-independent protein translocase protein TatA</fullName>
    </recommendedName>
</protein>
<comment type="function">
    <text evidence="9">Part of the twin-arginine translocation (Tat) system that transports large folded proteins containing a characteristic twin-arginine motif in their signal peptide across membranes. TatA could form the protein-conducting channel of the Tat system.</text>
</comment>
<evidence type="ECO:0000256" key="1">
    <source>
        <dbReference type="ARBA" id="ARBA00004162"/>
    </source>
</evidence>
<comment type="similarity">
    <text evidence="9">Belongs to the TatA/E family.</text>
</comment>
<dbReference type="HAMAP" id="MF_00236">
    <property type="entry name" value="TatA_E"/>
    <property type="match status" value="1"/>
</dbReference>
<evidence type="ECO:0000256" key="3">
    <source>
        <dbReference type="ARBA" id="ARBA00022475"/>
    </source>
</evidence>
<evidence type="ECO:0000256" key="4">
    <source>
        <dbReference type="ARBA" id="ARBA00022692"/>
    </source>
</evidence>
<dbReference type="Gene3D" id="1.20.5.3310">
    <property type="match status" value="1"/>
</dbReference>
<dbReference type="Proteomes" id="UP000259762">
    <property type="component" value="Chromosome"/>
</dbReference>
<dbReference type="GO" id="GO:0033281">
    <property type="term" value="C:TAT protein transport complex"/>
    <property type="evidence" value="ECO:0007669"/>
    <property type="project" value="UniProtKB-UniRule"/>
</dbReference>
<keyword evidence="2 9" id="KW-0813">Transport</keyword>
<evidence type="ECO:0000256" key="9">
    <source>
        <dbReference type="HAMAP-Rule" id="MF_00236"/>
    </source>
</evidence>
<accession>A0A2Z2L7P4</accession>
<keyword evidence="3 9" id="KW-1003">Cell membrane</keyword>
<dbReference type="NCBIfam" id="TIGR01411">
    <property type="entry name" value="tatAE"/>
    <property type="match status" value="1"/>
</dbReference>
<evidence type="ECO:0000313" key="10">
    <source>
        <dbReference type="EMBL" id="ASI47545.1"/>
    </source>
</evidence>
<dbReference type="Pfam" id="PF02416">
    <property type="entry name" value="TatA_B_E"/>
    <property type="match status" value="1"/>
</dbReference>
<dbReference type="GO" id="GO:0008320">
    <property type="term" value="F:protein transmembrane transporter activity"/>
    <property type="evidence" value="ECO:0007669"/>
    <property type="project" value="UniProtKB-UniRule"/>
</dbReference>
<keyword evidence="11" id="KW-1185">Reference proteome</keyword>
<proteinExistence type="inferred from homology"/>
<name>A0A2Z2L7P4_9RICK</name>
<gene>
    <name evidence="9" type="primary">tatA</name>
    <name evidence="10" type="ORF">AOV_01285</name>
</gene>
<evidence type="ECO:0000313" key="11">
    <source>
        <dbReference type="Proteomes" id="UP000259762"/>
    </source>
</evidence>
<dbReference type="RefSeq" id="WP_075139452.1">
    <property type="nucleotide sequence ID" value="NZ_CP015994.1"/>
</dbReference>
<dbReference type="EMBL" id="CP015994">
    <property type="protein sequence ID" value="ASI47545.1"/>
    <property type="molecule type" value="Genomic_DNA"/>
</dbReference>
<keyword evidence="4 9" id="KW-0812">Transmembrane</keyword>
<feature type="transmembrane region" description="Helical" evidence="9">
    <location>
        <begin position="6"/>
        <end position="24"/>
    </location>
</feature>
<dbReference type="GO" id="GO:0043953">
    <property type="term" value="P:protein transport by the Tat complex"/>
    <property type="evidence" value="ECO:0007669"/>
    <property type="project" value="UniProtKB-UniRule"/>
</dbReference>
<dbReference type="KEGG" id="aoh:AOV_01285"/>
<reference evidence="11" key="1">
    <citation type="submission" date="2018-06" db="EMBL/GenBank/DDBJ databases">
        <title>The Anaplasma ovis genome reveals a high proportion of pseudogenes.</title>
        <authorList>
            <person name="Liu Z."/>
            <person name="Peasley A.M."/>
            <person name="Yang J."/>
            <person name="Li Y."/>
            <person name="Guan G."/>
            <person name="Luo J."/>
            <person name="Yin H."/>
            <person name="Brayton K.A."/>
        </authorList>
    </citation>
    <scope>NUCLEOTIDE SEQUENCE [LARGE SCALE GENOMIC DNA]</scope>
    <source>
        <strain evidence="11">Haibei</strain>
    </source>
</reference>
<evidence type="ECO:0000256" key="7">
    <source>
        <dbReference type="ARBA" id="ARBA00023010"/>
    </source>
</evidence>
<evidence type="ECO:0000256" key="2">
    <source>
        <dbReference type="ARBA" id="ARBA00022448"/>
    </source>
</evidence>
<dbReference type="InterPro" id="IPR006312">
    <property type="entry name" value="TatA/E"/>
</dbReference>